<keyword evidence="3 5" id="KW-0106">Calcium</keyword>
<dbReference type="InterPro" id="IPR036116">
    <property type="entry name" value="FN3_sf"/>
</dbReference>
<evidence type="ECO:0000259" key="8">
    <source>
        <dbReference type="PROSITE" id="PS50268"/>
    </source>
</evidence>
<accession>A0A0K0ESY8</accession>
<evidence type="ECO:0000313" key="10">
    <source>
        <dbReference type="WBParaSite" id="SSTP_0001256500.1"/>
    </source>
</evidence>
<feature type="transmembrane region" description="Helical" evidence="7">
    <location>
        <begin position="686"/>
        <end position="708"/>
    </location>
</feature>
<feature type="region of interest" description="Disordered" evidence="6">
    <location>
        <begin position="965"/>
        <end position="985"/>
    </location>
</feature>
<dbReference type="GO" id="GO:0016342">
    <property type="term" value="C:catenin complex"/>
    <property type="evidence" value="ECO:0007669"/>
    <property type="project" value="TreeGrafter"/>
</dbReference>
<dbReference type="GO" id="GO:0007156">
    <property type="term" value="P:homophilic cell adhesion via plasma membrane adhesion molecules"/>
    <property type="evidence" value="ECO:0007669"/>
    <property type="project" value="InterPro"/>
</dbReference>
<dbReference type="CDD" id="cd11304">
    <property type="entry name" value="Cadherin_repeat"/>
    <property type="match status" value="1"/>
</dbReference>
<dbReference type="SUPFAM" id="SSF49313">
    <property type="entry name" value="Cadherin-like"/>
    <property type="match status" value="1"/>
</dbReference>
<evidence type="ECO:0000256" key="7">
    <source>
        <dbReference type="SAM" id="Phobius"/>
    </source>
</evidence>
<reference evidence="10" key="1">
    <citation type="submission" date="2015-08" db="UniProtKB">
        <authorList>
            <consortium name="WormBaseParasite"/>
        </authorList>
    </citation>
    <scope>IDENTIFICATION</scope>
</reference>
<evidence type="ECO:0000256" key="3">
    <source>
        <dbReference type="ARBA" id="ARBA00022837"/>
    </source>
</evidence>
<feature type="transmembrane region" description="Helical" evidence="7">
    <location>
        <begin position="909"/>
        <end position="933"/>
    </location>
</feature>
<evidence type="ECO:0000256" key="6">
    <source>
        <dbReference type="SAM" id="MobiDB-lite"/>
    </source>
</evidence>
<protein>
    <submittedName>
        <fullName evidence="10">CA domain-containing protein</fullName>
    </submittedName>
    <submittedName>
        <fullName evidence="11">Cadherin domain-containing protein</fullName>
    </submittedName>
</protein>
<dbReference type="PANTHER" id="PTHR24027">
    <property type="entry name" value="CADHERIN-23"/>
    <property type="match status" value="1"/>
</dbReference>
<dbReference type="InterPro" id="IPR015919">
    <property type="entry name" value="Cadherin-like_sf"/>
</dbReference>
<dbReference type="PANTHER" id="PTHR24027:SF438">
    <property type="entry name" value="CADHERIN 23"/>
    <property type="match status" value="1"/>
</dbReference>
<keyword evidence="4 7" id="KW-0472">Membrane</keyword>
<feature type="transmembrane region" description="Helical" evidence="7">
    <location>
        <begin position="788"/>
        <end position="811"/>
    </location>
</feature>
<evidence type="ECO:0000313" key="11">
    <source>
        <dbReference type="WBParaSite" id="TCONS_00016569.p1"/>
    </source>
</evidence>
<proteinExistence type="predicted"/>
<dbReference type="Gene3D" id="2.60.40.10">
    <property type="entry name" value="Immunoglobulins"/>
    <property type="match status" value="1"/>
</dbReference>
<feature type="transmembrane region" description="Helical" evidence="7">
    <location>
        <begin position="748"/>
        <end position="767"/>
    </location>
</feature>
<dbReference type="InterPro" id="IPR013783">
    <property type="entry name" value="Ig-like_fold"/>
</dbReference>
<dbReference type="PROSITE" id="PS50268">
    <property type="entry name" value="CADHERIN_2"/>
    <property type="match status" value="1"/>
</dbReference>
<feature type="transmembrane region" description="Helical" evidence="7">
    <location>
        <begin position="715"/>
        <end position="736"/>
    </location>
</feature>
<keyword evidence="7" id="KW-0812">Transmembrane</keyword>
<dbReference type="InterPro" id="IPR039808">
    <property type="entry name" value="Cadherin"/>
</dbReference>
<dbReference type="InterPro" id="IPR002126">
    <property type="entry name" value="Cadherin-like_dom"/>
</dbReference>
<dbReference type="Proteomes" id="UP000035681">
    <property type="component" value="Unplaced"/>
</dbReference>
<feature type="transmembrane region" description="Helical" evidence="7">
    <location>
        <begin position="880"/>
        <end position="903"/>
    </location>
</feature>
<keyword evidence="2" id="KW-0677">Repeat</keyword>
<dbReference type="Gene3D" id="2.60.40.60">
    <property type="entry name" value="Cadherins"/>
    <property type="match status" value="1"/>
</dbReference>
<keyword evidence="9" id="KW-1185">Reference proteome</keyword>
<dbReference type="GO" id="GO:0005509">
    <property type="term" value="F:calcium ion binding"/>
    <property type="evidence" value="ECO:0007669"/>
    <property type="project" value="UniProtKB-UniRule"/>
</dbReference>
<sequence length="1038" mass="119333">MKSYYHSFLIYFFVTIKILLIINHYVIANDDIYEVRIHEDAEIGSKGTLNEALENELHKNKNCFGQFEIDDVDWLHFDSKRMMFIVNGQIPIASSLLPQGVLFLMCASNHMVNLPISIHVTRINRHQPTFSQNNYEFYVPLTMPVGSVIEQINVVDHDPIIYNSQLSLSILPSKYKEYFDIKKNGSFIVGKPLNNLQIHKSFTLQIIAMDYGSPQLFSTAKITIIPVTVSQPINIRVNYANSLYQIFEWDFPMYGTPTEFEIEVSYKNITLQKKNVSGTKTKTLFKLNLDNNNDYNFQVIAIDNQGESRSRLHKFKVQPSTISCQGLCGEGGKPMCYYNDYMRLEQYQDSDGLHCLCYHGYTSIQCDVKESCSEEVIDTPYGRMEWFKTIVNETTEVECPYSSDGDKIKRKCQWDSNKKIPKWEQISENDVCRKQSSVLIHLGVLANYAQKNGQTISGVEAIQRFLRSILKFPAFDSTKHYFDNQVATHVAHVLDILITRNSSDIKGNITLLSNSLQTYINQFVRKLPVTYKVTSNNNHIQFNTFEWIDDKLNHGTNVGKDCYLKIPSSYKNDIIRSICIKNTSYYDKNHLSLTILNVFSDHHTQLPIGHLAVIGIKKPNKDVNYTCGYLNPKTNEWSKNGLYIVNHYYPDDEFIYCETSHLGIFTLLPENYFDNKFFTITKFLNILPIITNATIIVCSLTLLILVYFQKVSDPAITFLLSFLILIHLLQIAIITIPDYENLQKYDNIIYITFQICLTSTAMLVAFINNTIYIQCSDINKNINDIANIPIRIIIIIIASIIFPGILGYITYETDIYILKNIISFNPQFRQFHWIFGITCLFPITVLLGIGTAFGVYAIFQSLYVKEKEKEDCKKECIYSNIILASLCSFCYILCFYLDFFLFLLRETSLYSIIYCFFQISLVLSIIFYVKFYFKIGSSKIKSSLQDDTVGKSYAMSHDRLLGTSSSEQYSPEIDHSSDNTSPPPISYTTTYGYTDSVNSSTSHKNNGTYRPGIDTIDLYSTQNTWKNCKRNSPLVSLV</sequence>
<name>A0A0K0ESY8_STRER</name>
<keyword evidence="7" id="KW-1133">Transmembrane helix</keyword>
<evidence type="ECO:0000256" key="1">
    <source>
        <dbReference type="ARBA" id="ARBA00004370"/>
    </source>
</evidence>
<dbReference type="GO" id="GO:0016477">
    <property type="term" value="P:cell migration"/>
    <property type="evidence" value="ECO:0007669"/>
    <property type="project" value="TreeGrafter"/>
</dbReference>
<evidence type="ECO:0000313" key="9">
    <source>
        <dbReference type="Proteomes" id="UP000035681"/>
    </source>
</evidence>
<evidence type="ECO:0000256" key="4">
    <source>
        <dbReference type="ARBA" id="ARBA00023136"/>
    </source>
</evidence>
<evidence type="ECO:0000256" key="2">
    <source>
        <dbReference type="ARBA" id="ARBA00022737"/>
    </source>
</evidence>
<dbReference type="GO" id="GO:0045296">
    <property type="term" value="F:cadherin binding"/>
    <property type="evidence" value="ECO:0007669"/>
    <property type="project" value="TreeGrafter"/>
</dbReference>
<dbReference type="WBParaSite" id="TCONS_00016569.p1">
    <property type="protein sequence ID" value="TCONS_00016569.p1"/>
    <property type="gene ID" value="XLOC_011168"/>
</dbReference>
<comment type="subcellular location">
    <subcellularLocation>
        <location evidence="1">Membrane</location>
    </subcellularLocation>
</comment>
<dbReference type="GO" id="GO:0008013">
    <property type="term" value="F:beta-catenin binding"/>
    <property type="evidence" value="ECO:0007669"/>
    <property type="project" value="TreeGrafter"/>
</dbReference>
<dbReference type="AlphaFoldDB" id="A0A0K0ESY8"/>
<feature type="transmembrane region" description="Helical" evidence="7">
    <location>
        <begin position="831"/>
        <end position="859"/>
    </location>
</feature>
<evidence type="ECO:0000256" key="5">
    <source>
        <dbReference type="PROSITE-ProRule" id="PRU00043"/>
    </source>
</evidence>
<dbReference type="WBParaSite" id="SSTP_0001256500.1">
    <property type="protein sequence ID" value="SSTP_0001256500.1"/>
    <property type="gene ID" value="SSTP_0001256500"/>
</dbReference>
<feature type="transmembrane region" description="Helical" evidence="7">
    <location>
        <begin position="7"/>
        <end position="27"/>
    </location>
</feature>
<organism evidence="10">
    <name type="scientific">Strongyloides stercoralis</name>
    <name type="common">Threadworm</name>
    <dbReference type="NCBI Taxonomy" id="6248"/>
    <lineage>
        <taxon>Eukaryota</taxon>
        <taxon>Metazoa</taxon>
        <taxon>Ecdysozoa</taxon>
        <taxon>Nematoda</taxon>
        <taxon>Chromadorea</taxon>
        <taxon>Rhabditida</taxon>
        <taxon>Tylenchina</taxon>
        <taxon>Panagrolaimomorpha</taxon>
        <taxon>Strongyloidoidea</taxon>
        <taxon>Strongyloididae</taxon>
        <taxon>Strongyloides</taxon>
    </lineage>
</organism>
<feature type="domain" description="Cadherin" evidence="8">
    <location>
        <begin position="131"/>
        <end position="234"/>
    </location>
</feature>
<dbReference type="SUPFAM" id="SSF49265">
    <property type="entry name" value="Fibronectin type III"/>
    <property type="match status" value="1"/>
</dbReference>